<sequence>MAAQENLQRAAVLVAPSKNPEFNVQLVPRPVPGPNEVLVRLSLTSICGSDYGLASGELGETRTILGHEGVGRVVELGSGVPAIDPSVQVGQRVGVGWARDACGACGWCTTLAQDGETRCAERVTSGRVVDGTFAEYTVVPARYLCRIPAAYDGVPDEHVAPVCCGGVTAYKAIKGCGVVPGRWIAVSGAGGGVGALAVAFARAMGYRVVGVDAGADKGRFCLEQGAEHFVDITALAAGEDPGPEVRRLTGTEGVDAVIVTSGAAAAYQAAFSMLGPFGTLMCVGLPPADRLVHFHPAMCVAFGWQVKGSAVGTRRDILEALEFVRRGLVTPRTEWGRLEDMTTLLENVVRGKILGKYVIKLDGEDSSKTTEAPAS</sequence>
<dbReference type="InterPro" id="IPR013154">
    <property type="entry name" value="ADH-like_N"/>
</dbReference>
<evidence type="ECO:0000259" key="8">
    <source>
        <dbReference type="SMART" id="SM00829"/>
    </source>
</evidence>
<dbReference type="Pfam" id="PF00107">
    <property type="entry name" value="ADH_zinc_N"/>
    <property type="match status" value="1"/>
</dbReference>
<dbReference type="FunFam" id="3.40.50.720:FF:000039">
    <property type="entry name" value="Alcohol dehydrogenase AdhP"/>
    <property type="match status" value="1"/>
</dbReference>
<reference evidence="9 10" key="1">
    <citation type="submission" date="2019-06" db="EMBL/GenBank/DDBJ databases">
        <title>Draft genome sequence of the filamentous fungus Phialemoniopsis curvata isolated from diesel fuel.</title>
        <authorList>
            <person name="Varaljay V.A."/>
            <person name="Lyon W.J."/>
            <person name="Crouch A.L."/>
            <person name="Drake C.E."/>
            <person name="Hollomon J.M."/>
            <person name="Nadeau L.J."/>
            <person name="Nunn H.S."/>
            <person name="Stevenson B.S."/>
            <person name="Bojanowski C.L."/>
            <person name="Crookes-Goodson W.J."/>
        </authorList>
    </citation>
    <scope>NUCLEOTIDE SEQUENCE [LARGE SCALE GENOMIC DNA]</scope>
    <source>
        <strain evidence="9 10">D216</strain>
    </source>
</reference>
<evidence type="ECO:0000256" key="2">
    <source>
        <dbReference type="ARBA" id="ARBA00008072"/>
    </source>
</evidence>
<dbReference type="GO" id="GO:0008270">
    <property type="term" value="F:zinc ion binding"/>
    <property type="evidence" value="ECO:0007669"/>
    <property type="project" value="InterPro"/>
</dbReference>
<dbReference type="STRING" id="1093900.A0A507AJ46"/>
<dbReference type="SMART" id="SM00829">
    <property type="entry name" value="PKS_ER"/>
    <property type="match status" value="1"/>
</dbReference>
<comment type="similarity">
    <text evidence="2 7">Belongs to the zinc-containing alcohol dehydrogenase family.</text>
</comment>
<dbReference type="Pfam" id="PF08240">
    <property type="entry name" value="ADH_N"/>
    <property type="match status" value="1"/>
</dbReference>
<evidence type="ECO:0000256" key="3">
    <source>
        <dbReference type="ARBA" id="ARBA00022723"/>
    </source>
</evidence>
<feature type="domain" description="Enoyl reductase (ER)" evidence="8">
    <location>
        <begin position="15"/>
        <end position="359"/>
    </location>
</feature>
<dbReference type="PANTHER" id="PTHR42940:SF5">
    <property type="entry name" value="ALCOHOL DEHYDROGENASE 2"/>
    <property type="match status" value="1"/>
</dbReference>
<dbReference type="InterPro" id="IPR013149">
    <property type="entry name" value="ADH-like_C"/>
</dbReference>
<dbReference type="InterPro" id="IPR002328">
    <property type="entry name" value="ADH_Zn_CS"/>
</dbReference>
<comment type="cofactor">
    <cofactor evidence="1 7">
        <name>Zn(2+)</name>
        <dbReference type="ChEBI" id="CHEBI:29105"/>
    </cofactor>
</comment>
<name>A0A507AJ46_9PEZI</name>
<evidence type="ECO:0000256" key="7">
    <source>
        <dbReference type="RuleBase" id="RU361277"/>
    </source>
</evidence>
<dbReference type="GeneID" id="41976137"/>
<organism evidence="9 10">
    <name type="scientific">Thyridium curvatum</name>
    <dbReference type="NCBI Taxonomy" id="1093900"/>
    <lineage>
        <taxon>Eukaryota</taxon>
        <taxon>Fungi</taxon>
        <taxon>Dikarya</taxon>
        <taxon>Ascomycota</taxon>
        <taxon>Pezizomycotina</taxon>
        <taxon>Sordariomycetes</taxon>
        <taxon>Sordariomycetidae</taxon>
        <taxon>Thyridiales</taxon>
        <taxon>Thyridiaceae</taxon>
        <taxon>Thyridium</taxon>
    </lineage>
</organism>
<dbReference type="Proteomes" id="UP000319257">
    <property type="component" value="Unassembled WGS sequence"/>
</dbReference>
<protein>
    <recommendedName>
        <fullName evidence="8">Enoyl reductase (ER) domain-containing protein</fullName>
    </recommendedName>
</protein>
<dbReference type="EMBL" id="SKBQ01000059">
    <property type="protein sequence ID" value="TPX10285.1"/>
    <property type="molecule type" value="Genomic_DNA"/>
</dbReference>
<dbReference type="Gene3D" id="3.90.180.10">
    <property type="entry name" value="Medium-chain alcohol dehydrogenases, catalytic domain"/>
    <property type="match status" value="1"/>
</dbReference>
<dbReference type="InterPro" id="IPR011032">
    <property type="entry name" value="GroES-like_sf"/>
</dbReference>
<keyword evidence="3 7" id="KW-0479">Metal-binding</keyword>
<dbReference type="Gene3D" id="3.40.50.720">
    <property type="entry name" value="NAD(P)-binding Rossmann-like Domain"/>
    <property type="match status" value="1"/>
</dbReference>
<dbReference type="InterPro" id="IPR020843">
    <property type="entry name" value="ER"/>
</dbReference>
<dbReference type="InterPro" id="IPR036291">
    <property type="entry name" value="NAD(P)-bd_dom_sf"/>
</dbReference>
<dbReference type="OrthoDB" id="1879366at2759"/>
<keyword evidence="6" id="KW-0520">NAD</keyword>
<dbReference type="InParanoid" id="A0A507AJ46"/>
<dbReference type="SUPFAM" id="SSF51735">
    <property type="entry name" value="NAD(P)-binding Rossmann-fold domains"/>
    <property type="match status" value="1"/>
</dbReference>
<evidence type="ECO:0000256" key="1">
    <source>
        <dbReference type="ARBA" id="ARBA00001947"/>
    </source>
</evidence>
<evidence type="ECO:0000256" key="6">
    <source>
        <dbReference type="ARBA" id="ARBA00023027"/>
    </source>
</evidence>
<dbReference type="AlphaFoldDB" id="A0A507AJ46"/>
<dbReference type="RefSeq" id="XP_030991996.1">
    <property type="nucleotide sequence ID" value="XM_031143573.1"/>
</dbReference>
<gene>
    <name evidence="9" type="ORF">E0L32_008690</name>
</gene>
<comment type="caution">
    <text evidence="9">The sequence shown here is derived from an EMBL/GenBank/DDBJ whole genome shotgun (WGS) entry which is preliminary data.</text>
</comment>
<dbReference type="PANTHER" id="PTHR42940">
    <property type="entry name" value="ALCOHOL DEHYDROGENASE 1-RELATED"/>
    <property type="match status" value="1"/>
</dbReference>
<keyword evidence="5" id="KW-0560">Oxidoreductase</keyword>
<dbReference type="PROSITE" id="PS00059">
    <property type="entry name" value="ADH_ZINC"/>
    <property type="match status" value="1"/>
</dbReference>
<accession>A0A507AJ46</accession>
<evidence type="ECO:0000256" key="4">
    <source>
        <dbReference type="ARBA" id="ARBA00022833"/>
    </source>
</evidence>
<evidence type="ECO:0000313" key="10">
    <source>
        <dbReference type="Proteomes" id="UP000319257"/>
    </source>
</evidence>
<dbReference type="GO" id="GO:0005737">
    <property type="term" value="C:cytoplasm"/>
    <property type="evidence" value="ECO:0007669"/>
    <property type="project" value="TreeGrafter"/>
</dbReference>
<dbReference type="CDD" id="cd08297">
    <property type="entry name" value="CAD3"/>
    <property type="match status" value="1"/>
</dbReference>
<dbReference type="GO" id="GO:0004022">
    <property type="term" value="F:alcohol dehydrogenase (NAD+) activity"/>
    <property type="evidence" value="ECO:0007669"/>
    <property type="project" value="TreeGrafter"/>
</dbReference>
<keyword evidence="10" id="KW-1185">Reference proteome</keyword>
<keyword evidence="4 7" id="KW-0862">Zinc</keyword>
<dbReference type="SUPFAM" id="SSF50129">
    <property type="entry name" value="GroES-like"/>
    <property type="match status" value="1"/>
</dbReference>
<evidence type="ECO:0000256" key="5">
    <source>
        <dbReference type="ARBA" id="ARBA00023002"/>
    </source>
</evidence>
<proteinExistence type="inferred from homology"/>
<evidence type="ECO:0000313" key="9">
    <source>
        <dbReference type="EMBL" id="TPX10285.1"/>
    </source>
</evidence>